<protein>
    <submittedName>
        <fullName evidence="1">Uncharacterized protein</fullName>
    </submittedName>
</protein>
<sequence>MQNLQHKTLIYYLCIVKLIERGHTPVLLTFASANCFSHCRMSKLADVPSCLGGGDKG</sequence>
<organism evidence="1 2">
    <name type="scientific">Spirosoma utsteinense</name>
    <dbReference type="NCBI Taxonomy" id="2585773"/>
    <lineage>
        <taxon>Bacteria</taxon>
        <taxon>Pseudomonadati</taxon>
        <taxon>Bacteroidota</taxon>
        <taxon>Cytophagia</taxon>
        <taxon>Cytophagales</taxon>
        <taxon>Cytophagaceae</taxon>
        <taxon>Spirosoma</taxon>
    </lineage>
</organism>
<dbReference type="Proteomes" id="UP000700732">
    <property type="component" value="Unassembled WGS sequence"/>
</dbReference>
<evidence type="ECO:0000313" key="2">
    <source>
        <dbReference type="Proteomes" id="UP000700732"/>
    </source>
</evidence>
<proteinExistence type="predicted"/>
<keyword evidence="2" id="KW-1185">Reference proteome</keyword>
<reference evidence="1 2" key="1">
    <citation type="submission" date="2019-06" db="EMBL/GenBank/DDBJ databases">
        <title>Spirosoma utsteinense sp. nov. isolated from Antarctic ice-free soils.</title>
        <authorList>
            <person name="Tahon G."/>
        </authorList>
    </citation>
    <scope>NUCLEOTIDE SEQUENCE [LARGE SCALE GENOMIC DNA]</scope>
    <source>
        <strain evidence="1 2">LMG 31447</strain>
    </source>
</reference>
<evidence type="ECO:0000313" key="1">
    <source>
        <dbReference type="EMBL" id="MBC3793937.1"/>
    </source>
</evidence>
<accession>A0ABR6WBM8</accession>
<comment type="caution">
    <text evidence="1">The sequence shown here is derived from an EMBL/GenBank/DDBJ whole genome shotgun (WGS) entry which is preliminary data.</text>
</comment>
<name>A0ABR6WBM8_9BACT</name>
<dbReference type="EMBL" id="VFIA01000033">
    <property type="protein sequence ID" value="MBC3793937.1"/>
    <property type="molecule type" value="Genomic_DNA"/>
</dbReference>
<gene>
    <name evidence="1" type="ORF">FH603_4464</name>
</gene>